<dbReference type="GeneID" id="39851527"/>
<evidence type="ECO:0000256" key="1">
    <source>
        <dbReference type="SAM" id="Phobius"/>
    </source>
</evidence>
<dbReference type="Proteomes" id="UP000296822">
    <property type="component" value="Chromosome"/>
</dbReference>
<dbReference type="KEGG" id="nbg:DV706_09700"/>
<dbReference type="EMBL" id="CP031305">
    <property type="protein sequence ID" value="QCC54719.1"/>
    <property type="molecule type" value="Genomic_DNA"/>
</dbReference>
<keyword evidence="1" id="KW-0472">Membrane</keyword>
<protein>
    <submittedName>
        <fullName evidence="2">Uncharacterized protein</fullName>
    </submittedName>
</protein>
<dbReference type="RefSeq" id="WP_006064826.1">
    <property type="nucleotide sequence ID" value="NZ_CP031305.1"/>
</dbReference>
<proteinExistence type="predicted"/>
<organism evidence="2 3">
    <name type="scientific">Natronorubrum bangense</name>
    <dbReference type="NCBI Taxonomy" id="61858"/>
    <lineage>
        <taxon>Archaea</taxon>
        <taxon>Methanobacteriati</taxon>
        <taxon>Methanobacteriota</taxon>
        <taxon>Stenosarchaea group</taxon>
        <taxon>Halobacteria</taxon>
        <taxon>Halobacteriales</taxon>
        <taxon>Natrialbaceae</taxon>
        <taxon>Natronorubrum</taxon>
    </lineage>
</organism>
<dbReference type="AlphaFoldDB" id="A0A4D6HL96"/>
<accession>A0A4D6HL96</accession>
<feature type="transmembrane region" description="Helical" evidence="1">
    <location>
        <begin position="12"/>
        <end position="35"/>
    </location>
</feature>
<sequence length="75" mass="8074">MDISKQVLIENLLASLRWLANIAYLLLTLVIAGWLANAAGTIFGGGYLGTAVGFVVFGGAFLGMMLVYYLLFLNE</sequence>
<name>A0A4D6HL96_9EURY</name>
<evidence type="ECO:0000313" key="2">
    <source>
        <dbReference type="EMBL" id="QCC54719.1"/>
    </source>
</evidence>
<keyword evidence="1" id="KW-0812">Transmembrane</keyword>
<evidence type="ECO:0000313" key="3">
    <source>
        <dbReference type="Proteomes" id="UP000296822"/>
    </source>
</evidence>
<gene>
    <name evidence="2" type="ORF">DV706_09700</name>
</gene>
<feature type="transmembrane region" description="Helical" evidence="1">
    <location>
        <begin position="47"/>
        <end position="71"/>
    </location>
</feature>
<keyword evidence="1" id="KW-1133">Transmembrane helix</keyword>
<reference evidence="2 3" key="1">
    <citation type="journal article" date="2019" name="Nat. Commun.">
        <title>A new type of DNA phosphorothioation-based antiviral system in archaea.</title>
        <authorList>
            <person name="Xiong L."/>
            <person name="Liu S."/>
            <person name="Chen S."/>
            <person name="Xiao Y."/>
            <person name="Zhu B."/>
            <person name="Gao Y."/>
            <person name="Zhang Y."/>
            <person name="Chen B."/>
            <person name="Luo J."/>
            <person name="Deng Z."/>
            <person name="Chen X."/>
            <person name="Wang L."/>
            <person name="Chen S."/>
        </authorList>
    </citation>
    <scope>NUCLEOTIDE SEQUENCE [LARGE SCALE GENOMIC DNA]</scope>
    <source>
        <strain evidence="2 3">JCM 10635</strain>
    </source>
</reference>